<sequence>ARSQGLIAQVNGKSGYYCLTHKGAEFLKGASIPKYAIMSKISGHNIGYWHELDERVKLKDLIKSGDYWEIDFTVQNFRILVDAPKTLAFNF</sequence>
<evidence type="ECO:0000313" key="2">
    <source>
        <dbReference type="Proteomes" id="UP000233325"/>
    </source>
</evidence>
<dbReference type="Proteomes" id="UP000233325">
    <property type="component" value="Unassembled WGS sequence"/>
</dbReference>
<evidence type="ECO:0000313" key="1">
    <source>
        <dbReference type="EMBL" id="PKM88422.1"/>
    </source>
</evidence>
<dbReference type="EMBL" id="PHAH01000018">
    <property type="protein sequence ID" value="PKM88422.1"/>
    <property type="molecule type" value="Genomic_DNA"/>
</dbReference>
<dbReference type="AlphaFoldDB" id="A0A2N2E183"/>
<comment type="caution">
    <text evidence="1">The sequence shown here is derived from an EMBL/GenBank/DDBJ whole genome shotgun (WGS) entry which is preliminary data.</text>
</comment>
<name>A0A2N2E183_9BACT</name>
<proteinExistence type="predicted"/>
<protein>
    <submittedName>
        <fullName evidence="1">Uncharacterized protein</fullName>
    </submittedName>
</protein>
<feature type="non-terminal residue" evidence="1">
    <location>
        <position position="1"/>
    </location>
</feature>
<reference evidence="1 2" key="1">
    <citation type="journal article" date="2017" name="ISME J.">
        <title>Potential for microbial H2 and metal transformations associated with novel bacteria and archaea in deep terrestrial subsurface sediments.</title>
        <authorList>
            <person name="Hernsdorf A.W."/>
            <person name="Amano Y."/>
            <person name="Miyakawa K."/>
            <person name="Ise K."/>
            <person name="Suzuki Y."/>
            <person name="Anantharaman K."/>
            <person name="Probst A."/>
            <person name="Burstein D."/>
            <person name="Thomas B.C."/>
            <person name="Banfield J.F."/>
        </authorList>
    </citation>
    <scope>NUCLEOTIDE SEQUENCE [LARGE SCALE GENOMIC DNA]</scope>
    <source>
        <strain evidence="1">HGW-Falkowbacteria-2</strain>
    </source>
</reference>
<gene>
    <name evidence="1" type="ORF">CVU83_01780</name>
</gene>
<organism evidence="1 2">
    <name type="scientific">Candidatus Falkowbacteria bacterium HGW-Falkowbacteria-2</name>
    <dbReference type="NCBI Taxonomy" id="2013769"/>
    <lineage>
        <taxon>Bacteria</taxon>
        <taxon>Candidatus Falkowiibacteriota</taxon>
    </lineage>
</organism>
<accession>A0A2N2E183</accession>